<dbReference type="PROSITE" id="PS50110">
    <property type="entry name" value="RESPONSE_REGULATORY"/>
    <property type="match status" value="1"/>
</dbReference>
<keyword evidence="1 3" id="KW-0238">DNA-binding</keyword>
<dbReference type="Gene3D" id="3.40.50.2300">
    <property type="match status" value="1"/>
</dbReference>
<dbReference type="Proteomes" id="UP001327093">
    <property type="component" value="Unassembled WGS sequence"/>
</dbReference>
<dbReference type="Pfam" id="PF00486">
    <property type="entry name" value="Trans_reg_C"/>
    <property type="match status" value="1"/>
</dbReference>
<dbReference type="RefSeq" id="WP_324263978.1">
    <property type="nucleotide sequence ID" value="NZ_JAWLNX010000002.1"/>
</dbReference>
<dbReference type="PANTHER" id="PTHR48111:SF38">
    <property type="entry name" value="TWO-COMPONENT RESPONSE REGULATOR"/>
    <property type="match status" value="1"/>
</dbReference>
<accession>A0ABU6A4A8</accession>
<comment type="caution">
    <text evidence="6">The sequence shown here is derived from an EMBL/GenBank/DDBJ whole genome shotgun (WGS) entry which is preliminary data.</text>
</comment>
<proteinExistence type="predicted"/>
<evidence type="ECO:0000259" key="5">
    <source>
        <dbReference type="PROSITE" id="PS51755"/>
    </source>
</evidence>
<evidence type="ECO:0000256" key="1">
    <source>
        <dbReference type="ARBA" id="ARBA00023125"/>
    </source>
</evidence>
<dbReference type="InterPro" id="IPR001867">
    <property type="entry name" value="OmpR/PhoB-type_DNA-bd"/>
</dbReference>
<name>A0ABU6A4A8_9PSEU</name>
<dbReference type="InterPro" id="IPR001789">
    <property type="entry name" value="Sig_transdc_resp-reg_receiver"/>
</dbReference>
<sequence length="227" mass="25147">MKHILIAEDEKRIAVLLQQSLRADGFGTTIVSDGEQARSYALSGAYDLLVLDIGLPTTDGFTVLAQLREAGSQLPVVVLTARSGVADTVAGLENGADDYVGKPFRMQELLARIRLRLRDDANSHLLRRGHLALDLRAHQLHVEGRVVDLTAREFALAETFLRNPGKVLTRDQLIAAAWSDDIRPTSNIVDVYVRYLRRKTGAHWISTVRGKGYRLEDSSRPPSDPLN</sequence>
<dbReference type="InterPro" id="IPR039420">
    <property type="entry name" value="WalR-like"/>
</dbReference>
<dbReference type="SUPFAM" id="SSF52172">
    <property type="entry name" value="CheY-like"/>
    <property type="match status" value="1"/>
</dbReference>
<dbReference type="SMART" id="SM00862">
    <property type="entry name" value="Trans_reg_C"/>
    <property type="match status" value="1"/>
</dbReference>
<dbReference type="PROSITE" id="PS51755">
    <property type="entry name" value="OMPR_PHOB"/>
    <property type="match status" value="1"/>
</dbReference>
<keyword evidence="7" id="KW-1185">Reference proteome</keyword>
<dbReference type="Gene3D" id="1.10.10.10">
    <property type="entry name" value="Winged helix-like DNA-binding domain superfamily/Winged helix DNA-binding domain"/>
    <property type="match status" value="1"/>
</dbReference>
<feature type="domain" description="Response regulatory" evidence="4">
    <location>
        <begin position="3"/>
        <end position="117"/>
    </location>
</feature>
<evidence type="ECO:0000256" key="2">
    <source>
        <dbReference type="PROSITE-ProRule" id="PRU00169"/>
    </source>
</evidence>
<evidence type="ECO:0000313" key="6">
    <source>
        <dbReference type="EMBL" id="MEB3366401.1"/>
    </source>
</evidence>
<protein>
    <submittedName>
        <fullName evidence="6">Response regulator transcription factor</fullName>
    </submittedName>
</protein>
<dbReference type="EMBL" id="JAWLNX010000002">
    <property type="protein sequence ID" value="MEB3366401.1"/>
    <property type="molecule type" value="Genomic_DNA"/>
</dbReference>
<dbReference type="SMART" id="SM00448">
    <property type="entry name" value="REC"/>
    <property type="match status" value="1"/>
</dbReference>
<feature type="domain" description="OmpR/PhoB-type" evidence="5">
    <location>
        <begin position="123"/>
        <end position="217"/>
    </location>
</feature>
<evidence type="ECO:0000259" key="4">
    <source>
        <dbReference type="PROSITE" id="PS50110"/>
    </source>
</evidence>
<evidence type="ECO:0000313" key="7">
    <source>
        <dbReference type="Proteomes" id="UP001327093"/>
    </source>
</evidence>
<dbReference type="InterPro" id="IPR036388">
    <property type="entry name" value="WH-like_DNA-bd_sf"/>
</dbReference>
<gene>
    <name evidence="6" type="ORF">R4I43_03205</name>
</gene>
<keyword evidence="2" id="KW-0597">Phosphoprotein</keyword>
<dbReference type="PANTHER" id="PTHR48111">
    <property type="entry name" value="REGULATOR OF RPOS"/>
    <property type="match status" value="1"/>
</dbReference>
<dbReference type="InterPro" id="IPR011006">
    <property type="entry name" value="CheY-like_superfamily"/>
</dbReference>
<reference evidence="6 7" key="1">
    <citation type="submission" date="2023-10" db="EMBL/GenBank/DDBJ databases">
        <title>Saccharopolyspora sp. nov., isolated from mangrove soil.</title>
        <authorList>
            <person name="Lu Y."/>
            <person name="Liu W."/>
        </authorList>
    </citation>
    <scope>NUCLEOTIDE SEQUENCE [LARGE SCALE GENOMIC DNA]</scope>
    <source>
        <strain evidence="6 7">S2-29</strain>
    </source>
</reference>
<evidence type="ECO:0000256" key="3">
    <source>
        <dbReference type="PROSITE-ProRule" id="PRU01091"/>
    </source>
</evidence>
<dbReference type="Gene3D" id="6.10.250.690">
    <property type="match status" value="1"/>
</dbReference>
<feature type="modified residue" description="4-aspartylphosphate" evidence="2">
    <location>
        <position position="52"/>
    </location>
</feature>
<feature type="DNA-binding region" description="OmpR/PhoB-type" evidence="3">
    <location>
        <begin position="123"/>
        <end position="217"/>
    </location>
</feature>
<organism evidence="6 7">
    <name type="scientific">Saccharopolyspora mangrovi</name>
    <dbReference type="NCBI Taxonomy" id="3082379"/>
    <lineage>
        <taxon>Bacteria</taxon>
        <taxon>Bacillati</taxon>
        <taxon>Actinomycetota</taxon>
        <taxon>Actinomycetes</taxon>
        <taxon>Pseudonocardiales</taxon>
        <taxon>Pseudonocardiaceae</taxon>
        <taxon>Saccharopolyspora</taxon>
    </lineage>
</organism>
<dbReference type="CDD" id="cd00383">
    <property type="entry name" value="trans_reg_C"/>
    <property type="match status" value="1"/>
</dbReference>
<dbReference type="Pfam" id="PF00072">
    <property type="entry name" value="Response_reg"/>
    <property type="match status" value="1"/>
</dbReference>